<feature type="domain" description="CSC1/OSCA1-like cytosolic" evidence="11">
    <location>
        <begin position="178"/>
        <end position="360"/>
    </location>
</feature>
<dbReference type="RefSeq" id="XP_024666824.1">
    <property type="nucleotide sequence ID" value="XM_024811056.1"/>
</dbReference>
<feature type="domain" description="CSC1/OSCA1-like N-terminal transmembrane" evidence="10">
    <location>
        <begin position="6"/>
        <end position="153"/>
    </location>
</feature>
<dbReference type="GeneID" id="36518247"/>
<gene>
    <name evidence="12" type="ORF">B9G98_04499</name>
</gene>
<dbReference type="InterPro" id="IPR045122">
    <property type="entry name" value="Csc1-like"/>
</dbReference>
<evidence type="ECO:0000259" key="10">
    <source>
        <dbReference type="Pfam" id="PF13967"/>
    </source>
</evidence>
<evidence type="ECO:0000256" key="7">
    <source>
        <dbReference type="SAM" id="Phobius"/>
    </source>
</evidence>
<dbReference type="InterPro" id="IPR022257">
    <property type="entry name" value="PHM7_ext"/>
</dbReference>
<keyword evidence="6 7" id="KW-0472">Membrane</keyword>
<dbReference type="InterPro" id="IPR003864">
    <property type="entry name" value="CSC1/OSCA1-like_7TM"/>
</dbReference>
<dbReference type="EMBL" id="NDIQ01000022">
    <property type="protein sequence ID" value="PRT56879.1"/>
    <property type="molecule type" value="Genomic_DNA"/>
</dbReference>
<proteinExistence type="inferred from homology"/>
<feature type="transmembrane region" description="Helical" evidence="7">
    <location>
        <begin position="647"/>
        <end position="668"/>
    </location>
</feature>
<feature type="transmembrane region" description="Helical" evidence="7">
    <location>
        <begin position="512"/>
        <end position="531"/>
    </location>
</feature>
<feature type="transmembrane region" description="Helical" evidence="7">
    <location>
        <begin position="80"/>
        <end position="104"/>
    </location>
</feature>
<sequence>MNVRSLLISLLVSLVLFSIQIIVFSLLRKRFREIYEPKAFSVPQQMRVTPPPSKIFAWIPATLKQPLESVKQNSGLDAYFLLRLIIFLLLLNCGIAAIMAPVLLPLHILGGGTAATAWLAKLSISNISEENNRFLTAHLVLCIFTVTSCLAAIYFELQTYYYIRAKYTVEDHAPLSSATLLVKGLYPEFRTHAAVQSFFDGVPGKIVRIWFNRDYSELSNLVSQQDAVLRRLEYLETWLIKKCQKNSSQPSEPPGEEVIETGPRWRSFITESKASFWTKYQLNTLAWFKSELSRLNSQVYLLQSQEGMFEPVNSCFVQFESRVACFMAYRSIHTSHGRDKMTLGVSYTDQVYPSDVVWSNLSKPTCLERVLHVTSALLDYTLIFGWAIPIALVSMVTQLETLSQLVPELQWLLQFPRVSRMMSSIVSPLALSWLTSQVPHIFRALARLKGYPTQALIEKDVQKYYFLFLFVQLFLIVTLATGLPTLIVRMLVNTSEGAISLASSLPRATNFFMSYLIASCFMTSGNALLRIETLSRRAWQGLWHVSPRARLKVFLHFSSIPWGSVFPLLTNVCAISLTYALISPVILFCAVIGYCLLFISYKYCILYCHVPKSNSDGEYYPRALFQLLSGVYCQELSLLGTLLLRNLLVHAMIMAGLIALTIFANYYLTCMSLDLDVRMPLASQVQSPSSSMTSSTFVESGDFLTSPSTADVGDQLHILFHNLEYNFSKLSEHQRSFISDKLYEHPVLRRQRPCVWLPRDSNGVAKDEVQQLQTDFSDMRASCVGADLTDKGQIVLRRCPPDFDLRDLMRT</sequence>
<evidence type="ECO:0000256" key="5">
    <source>
        <dbReference type="ARBA" id="ARBA00022989"/>
    </source>
</evidence>
<protein>
    <submittedName>
        <fullName evidence="12">Uncharacterized protein RSN1</fullName>
    </submittedName>
</protein>
<evidence type="ECO:0000313" key="13">
    <source>
        <dbReference type="Proteomes" id="UP000238350"/>
    </source>
</evidence>
<dbReference type="GO" id="GO:0005886">
    <property type="term" value="C:plasma membrane"/>
    <property type="evidence" value="ECO:0007669"/>
    <property type="project" value="TreeGrafter"/>
</dbReference>
<organism evidence="12 13">
    <name type="scientific">Wickerhamiella sorbophila</name>
    <dbReference type="NCBI Taxonomy" id="45607"/>
    <lineage>
        <taxon>Eukaryota</taxon>
        <taxon>Fungi</taxon>
        <taxon>Dikarya</taxon>
        <taxon>Ascomycota</taxon>
        <taxon>Saccharomycotina</taxon>
        <taxon>Dipodascomycetes</taxon>
        <taxon>Dipodascales</taxon>
        <taxon>Trichomonascaceae</taxon>
        <taxon>Wickerhamiella</taxon>
    </lineage>
</organism>
<evidence type="ECO:0000256" key="2">
    <source>
        <dbReference type="ARBA" id="ARBA00007779"/>
    </source>
</evidence>
<keyword evidence="5 7" id="KW-1133">Transmembrane helix</keyword>
<dbReference type="Proteomes" id="UP000238350">
    <property type="component" value="Unassembled WGS sequence"/>
</dbReference>
<evidence type="ECO:0000256" key="1">
    <source>
        <dbReference type="ARBA" id="ARBA00004141"/>
    </source>
</evidence>
<dbReference type="InterPro" id="IPR032880">
    <property type="entry name" value="CSC1/OSCA1-like_N"/>
</dbReference>
<evidence type="ECO:0000256" key="6">
    <source>
        <dbReference type="ARBA" id="ARBA00023136"/>
    </source>
</evidence>
<comment type="subcellular location">
    <subcellularLocation>
        <location evidence="1">Membrane</location>
        <topology evidence="1">Multi-pass membrane protein</topology>
    </subcellularLocation>
</comment>
<accession>A0A2T0FPI9</accession>
<dbReference type="Pfam" id="PF13967">
    <property type="entry name" value="RSN1_TM"/>
    <property type="match status" value="1"/>
</dbReference>
<evidence type="ECO:0000256" key="3">
    <source>
        <dbReference type="ARBA" id="ARBA00022448"/>
    </source>
</evidence>
<evidence type="ECO:0000259" key="9">
    <source>
        <dbReference type="Pfam" id="PF12621"/>
    </source>
</evidence>
<dbReference type="Pfam" id="PF02714">
    <property type="entry name" value="RSN1_7TM"/>
    <property type="match status" value="1"/>
</dbReference>
<feature type="domain" description="10TM putative phosphate transporter extracellular tail" evidence="9">
    <location>
        <begin position="738"/>
        <end position="802"/>
    </location>
</feature>
<evidence type="ECO:0000259" key="11">
    <source>
        <dbReference type="Pfam" id="PF14703"/>
    </source>
</evidence>
<dbReference type="PANTHER" id="PTHR13018">
    <property type="entry name" value="PROBABLE MEMBRANE PROTEIN DUF221-RELATED"/>
    <property type="match status" value="1"/>
</dbReference>
<dbReference type="GO" id="GO:0005227">
    <property type="term" value="F:calcium-activated cation channel activity"/>
    <property type="evidence" value="ECO:0007669"/>
    <property type="project" value="InterPro"/>
</dbReference>
<feature type="domain" description="CSC1/OSCA1-like 7TM region" evidence="8">
    <location>
        <begin position="381"/>
        <end position="641"/>
    </location>
</feature>
<name>A0A2T0FPI9_9ASCO</name>
<dbReference type="PANTHER" id="PTHR13018:SF20">
    <property type="entry name" value="SPORULATION-SPECIFIC PROTEIN 75"/>
    <property type="match status" value="1"/>
</dbReference>
<keyword evidence="3" id="KW-0813">Transport</keyword>
<dbReference type="AlphaFoldDB" id="A0A2T0FPI9"/>
<reference evidence="12 13" key="1">
    <citation type="submission" date="2017-04" db="EMBL/GenBank/DDBJ databases">
        <title>Genome sequencing of [Candida] sorbophila.</title>
        <authorList>
            <person name="Ahn J.O."/>
        </authorList>
    </citation>
    <scope>NUCLEOTIDE SEQUENCE [LARGE SCALE GENOMIC DNA]</scope>
    <source>
        <strain evidence="12 13">DS02</strain>
    </source>
</reference>
<feature type="transmembrane region" description="Helical" evidence="7">
    <location>
        <begin position="466"/>
        <end position="492"/>
    </location>
</feature>
<keyword evidence="13" id="KW-1185">Reference proteome</keyword>
<keyword evidence="4 7" id="KW-0812">Transmembrane</keyword>
<feature type="transmembrane region" description="Helical" evidence="7">
    <location>
        <begin position="6"/>
        <end position="27"/>
    </location>
</feature>
<comment type="similarity">
    <text evidence="2">Belongs to the CSC1 (TC 1.A.17) family.</text>
</comment>
<evidence type="ECO:0000256" key="4">
    <source>
        <dbReference type="ARBA" id="ARBA00022692"/>
    </source>
</evidence>
<evidence type="ECO:0000259" key="8">
    <source>
        <dbReference type="Pfam" id="PF02714"/>
    </source>
</evidence>
<dbReference type="OrthoDB" id="1076608at2759"/>
<dbReference type="Pfam" id="PF14703">
    <property type="entry name" value="PHM7_cyt"/>
    <property type="match status" value="1"/>
</dbReference>
<evidence type="ECO:0000313" key="12">
    <source>
        <dbReference type="EMBL" id="PRT56879.1"/>
    </source>
</evidence>
<feature type="transmembrane region" description="Helical" evidence="7">
    <location>
        <begin position="135"/>
        <end position="157"/>
    </location>
</feature>
<feature type="transmembrane region" description="Helical" evidence="7">
    <location>
        <begin position="576"/>
        <end position="599"/>
    </location>
</feature>
<dbReference type="InterPro" id="IPR027815">
    <property type="entry name" value="CSC1/OSCA1-like_cyt"/>
</dbReference>
<comment type="caution">
    <text evidence="12">The sequence shown here is derived from an EMBL/GenBank/DDBJ whole genome shotgun (WGS) entry which is preliminary data.</text>
</comment>
<dbReference type="Pfam" id="PF12621">
    <property type="entry name" value="PHM7_ext"/>
    <property type="match status" value="1"/>
</dbReference>